<dbReference type="RefSeq" id="WP_115849257.1">
    <property type="nucleotide sequence ID" value="NZ_QTUC01000001.1"/>
</dbReference>
<sequence>MPTLATCLYVGALAAVALVVSVVSVANVAAPVDVAFFAALVFLAEQAKARVQSRAEGDLLASLASVIAVATYPVLGMWGAPVLLASLLVFRTTTPVVKRVYNVSQNVVCTFLGGVVYVGLGGDVGAVDASDFPYILVPITAANLVWHLANYALLAGVLRLDMGAGPLRVWRSLFAKTFGAFIGFSYLGFLMGVLWLGQLGPFAALFLLPPLFVANWAFAQYGAEQKAHQATLQALAQAIETKDLYTRGHGERVSKAATMLGAEMGWDGARLEALAQAGLLHDVGKIGVPTRILQKDGRLSEDEYDAIKLHPLHGVEVVGDIAFLEDARAGIMHHHERYDGTGYPSGLRGADIPIFARVLAISDAFDCMTSLRSYRPARPVEEALQELIRCRGTHFDPDLVDLFVSVIRRDGWTPARVPHVPSAQATAPAYDHDDPTHPPQVEERSGESS</sequence>
<dbReference type="SUPFAM" id="SSF109604">
    <property type="entry name" value="HD-domain/PDEase-like"/>
    <property type="match status" value="1"/>
</dbReference>
<feature type="domain" description="HD-GYP" evidence="4">
    <location>
        <begin position="224"/>
        <end position="419"/>
    </location>
</feature>
<proteinExistence type="predicted"/>
<keyword evidence="2" id="KW-0472">Membrane</keyword>
<keyword evidence="2" id="KW-1133">Transmembrane helix</keyword>
<evidence type="ECO:0000313" key="5">
    <source>
        <dbReference type="EMBL" id="REF35473.1"/>
    </source>
</evidence>
<feature type="region of interest" description="Disordered" evidence="1">
    <location>
        <begin position="424"/>
        <end position="449"/>
    </location>
</feature>
<dbReference type="PROSITE" id="PS51831">
    <property type="entry name" value="HD"/>
    <property type="match status" value="1"/>
</dbReference>
<evidence type="ECO:0000256" key="1">
    <source>
        <dbReference type="SAM" id="MobiDB-lite"/>
    </source>
</evidence>
<feature type="transmembrane region" description="Helical" evidence="2">
    <location>
        <begin position="173"/>
        <end position="196"/>
    </location>
</feature>
<organism evidence="5 6">
    <name type="scientific">Thermasporomyces composti</name>
    <dbReference type="NCBI Taxonomy" id="696763"/>
    <lineage>
        <taxon>Bacteria</taxon>
        <taxon>Bacillati</taxon>
        <taxon>Actinomycetota</taxon>
        <taxon>Actinomycetes</taxon>
        <taxon>Propionibacteriales</taxon>
        <taxon>Nocardioidaceae</taxon>
        <taxon>Thermasporomyces</taxon>
    </lineage>
</organism>
<comment type="caution">
    <text evidence="5">The sequence shown here is derived from an EMBL/GenBank/DDBJ whole genome shotgun (WGS) entry which is preliminary data.</text>
</comment>
<dbReference type="InterPro" id="IPR052020">
    <property type="entry name" value="Cyclic_di-GMP/3'3'-cGAMP_PDE"/>
</dbReference>
<keyword evidence="6" id="KW-1185">Reference proteome</keyword>
<feature type="transmembrane region" description="Helical" evidence="2">
    <location>
        <begin position="132"/>
        <end position="153"/>
    </location>
</feature>
<feature type="transmembrane region" description="Helical" evidence="2">
    <location>
        <begin position="61"/>
        <end position="88"/>
    </location>
</feature>
<feature type="domain" description="HD" evidence="3">
    <location>
        <begin position="246"/>
        <end position="368"/>
    </location>
</feature>
<evidence type="ECO:0000259" key="4">
    <source>
        <dbReference type="PROSITE" id="PS51832"/>
    </source>
</evidence>
<dbReference type="OrthoDB" id="9802066at2"/>
<feature type="compositionally biased region" description="Basic and acidic residues" evidence="1">
    <location>
        <begin position="430"/>
        <end position="449"/>
    </location>
</feature>
<protein>
    <submittedName>
        <fullName evidence="5">HD domain-containing protein</fullName>
    </submittedName>
</protein>
<dbReference type="InterPro" id="IPR006674">
    <property type="entry name" value="HD_domain"/>
</dbReference>
<accession>A0A3D9V455</accession>
<evidence type="ECO:0000313" key="6">
    <source>
        <dbReference type="Proteomes" id="UP000256485"/>
    </source>
</evidence>
<reference evidence="5 6" key="1">
    <citation type="submission" date="2018-08" db="EMBL/GenBank/DDBJ databases">
        <title>Sequencing the genomes of 1000 actinobacteria strains.</title>
        <authorList>
            <person name="Klenk H.-P."/>
        </authorList>
    </citation>
    <scope>NUCLEOTIDE SEQUENCE [LARGE SCALE GENOMIC DNA]</scope>
    <source>
        <strain evidence="5 6">DSM 22891</strain>
    </source>
</reference>
<evidence type="ECO:0000259" key="3">
    <source>
        <dbReference type="PROSITE" id="PS51831"/>
    </source>
</evidence>
<dbReference type="PANTHER" id="PTHR45228">
    <property type="entry name" value="CYCLIC DI-GMP PHOSPHODIESTERASE TM_0186-RELATED"/>
    <property type="match status" value="1"/>
</dbReference>
<gene>
    <name evidence="5" type="ORF">DFJ64_0853</name>
</gene>
<dbReference type="Gene3D" id="1.10.3210.10">
    <property type="entry name" value="Hypothetical protein af1432"/>
    <property type="match status" value="1"/>
</dbReference>
<dbReference type="InterPro" id="IPR037522">
    <property type="entry name" value="HD_GYP_dom"/>
</dbReference>
<name>A0A3D9V455_THECX</name>
<dbReference type="Pfam" id="PF13487">
    <property type="entry name" value="HD_5"/>
    <property type="match status" value="1"/>
</dbReference>
<dbReference type="SMART" id="SM00471">
    <property type="entry name" value="HDc"/>
    <property type="match status" value="1"/>
</dbReference>
<dbReference type="InterPro" id="IPR003607">
    <property type="entry name" value="HD/PDEase_dom"/>
</dbReference>
<dbReference type="PROSITE" id="PS51832">
    <property type="entry name" value="HD_GYP"/>
    <property type="match status" value="1"/>
</dbReference>
<dbReference type="Proteomes" id="UP000256485">
    <property type="component" value="Unassembled WGS sequence"/>
</dbReference>
<dbReference type="PANTHER" id="PTHR45228:SF4">
    <property type="entry name" value="LIPOPROTEIN"/>
    <property type="match status" value="1"/>
</dbReference>
<dbReference type="EMBL" id="QTUC01000001">
    <property type="protein sequence ID" value="REF35473.1"/>
    <property type="molecule type" value="Genomic_DNA"/>
</dbReference>
<evidence type="ECO:0000256" key="2">
    <source>
        <dbReference type="SAM" id="Phobius"/>
    </source>
</evidence>
<keyword evidence="2" id="KW-0812">Transmembrane</keyword>
<dbReference type="CDD" id="cd00077">
    <property type="entry name" value="HDc"/>
    <property type="match status" value="1"/>
</dbReference>
<dbReference type="AlphaFoldDB" id="A0A3D9V455"/>
<feature type="transmembrane region" description="Helical" evidence="2">
    <location>
        <begin position="100"/>
        <end position="120"/>
    </location>
</feature>